<dbReference type="PRINTS" id="PR00081">
    <property type="entry name" value="GDHRDH"/>
</dbReference>
<keyword evidence="4" id="KW-1185">Reference proteome</keyword>
<dbReference type="Gene3D" id="3.40.50.720">
    <property type="entry name" value="NAD(P)-binding Rossmann-like Domain"/>
    <property type="match status" value="1"/>
</dbReference>
<proteinExistence type="inferred from homology"/>
<accession>A0ABU9YR55</accession>
<organism evidence="3 4">
    <name type="scientific">Tistrella arctica</name>
    <dbReference type="NCBI Taxonomy" id="3133430"/>
    <lineage>
        <taxon>Bacteria</taxon>
        <taxon>Pseudomonadati</taxon>
        <taxon>Pseudomonadota</taxon>
        <taxon>Alphaproteobacteria</taxon>
        <taxon>Geminicoccales</taxon>
        <taxon>Geminicoccaceae</taxon>
        <taxon>Tistrella</taxon>
    </lineage>
</organism>
<evidence type="ECO:0000256" key="2">
    <source>
        <dbReference type="ARBA" id="ARBA00023002"/>
    </source>
</evidence>
<gene>
    <name evidence="3" type="primary">fabG</name>
    <name evidence="3" type="ORF">WG926_22050</name>
</gene>
<dbReference type="PANTHER" id="PTHR42760:SF133">
    <property type="entry name" value="3-OXOACYL-[ACYL-CARRIER-PROTEIN] REDUCTASE"/>
    <property type="match status" value="1"/>
</dbReference>
<dbReference type="EMBL" id="JBBKTW010000009">
    <property type="protein sequence ID" value="MEN2991010.1"/>
    <property type="molecule type" value="Genomic_DNA"/>
</dbReference>
<dbReference type="RefSeq" id="WP_345938297.1">
    <property type="nucleotide sequence ID" value="NZ_JBBKTW010000009.1"/>
</dbReference>
<dbReference type="GO" id="GO:0004316">
    <property type="term" value="F:3-oxoacyl-[acyl-carrier-protein] reductase (NADPH) activity"/>
    <property type="evidence" value="ECO:0007669"/>
    <property type="project" value="UniProtKB-EC"/>
</dbReference>
<reference evidence="3 4" key="1">
    <citation type="submission" date="2024-03" db="EMBL/GenBank/DDBJ databases">
        <title>High-quality draft genome sequencing of Tistrella sp. BH-R2-4.</title>
        <authorList>
            <person name="Dong C."/>
        </authorList>
    </citation>
    <scope>NUCLEOTIDE SEQUENCE [LARGE SCALE GENOMIC DNA]</scope>
    <source>
        <strain evidence="3 4">BH-R2-4</strain>
    </source>
</reference>
<evidence type="ECO:0000313" key="3">
    <source>
        <dbReference type="EMBL" id="MEN2991010.1"/>
    </source>
</evidence>
<dbReference type="PRINTS" id="PR00080">
    <property type="entry name" value="SDRFAMILY"/>
</dbReference>
<name>A0ABU9YR55_9PROT</name>
<protein>
    <submittedName>
        <fullName evidence="3">3-oxoacyl-ACP reductase FabG</fullName>
        <ecNumber evidence="3">1.1.1.100</ecNumber>
    </submittedName>
</protein>
<comment type="caution">
    <text evidence="3">The sequence shown here is derived from an EMBL/GenBank/DDBJ whole genome shotgun (WGS) entry which is preliminary data.</text>
</comment>
<dbReference type="PANTHER" id="PTHR42760">
    <property type="entry name" value="SHORT-CHAIN DEHYDROGENASES/REDUCTASES FAMILY MEMBER"/>
    <property type="match status" value="1"/>
</dbReference>
<dbReference type="EC" id="1.1.1.100" evidence="3"/>
<keyword evidence="2 3" id="KW-0560">Oxidoreductase</keyword>
<evidence type="ECO:0000256" key="1">
    <source>
        <dbReference type="ARBA" id="ARBA00006484"/>
    </source>
</evidence>
<dbReference type="InterPro" id="IPR002347">
    <property type="entry name" value="SDR_fam"/>
</dbReference>
<dbReference type="InterPro" id="IPR036291">
    <property type="entry name" value="NAD(P)-bd_dom_sf"/>
</dbReference>
<sequence>MHPSLNGRSVIVTGGSKGIGRGIARGFGAAGAWVLVVSRRQADADAAAADIAAAGGVASGFAADVSTPEGTAAMVAAAVARHGGLDVLCANAGIYPAATIEEMTPADFDHVIATNLRSTFLSVQAAARVMKRQAARPAGRGRIVITSSTTGPITGYPGWAHYGASKAGQLGFMRTAAIELAPFGITVNAIIPGAIMTEGLAGLPESFLARITAAVPAKRFGTVDEIAAGALFLASDEAAYITGHALSIDGGMTLPEFEMALEEGSSLS</sequence>
<dbReference type="Proteomes" id="UP001413721">
    <property type="component" value="Unassembled WGS sequence"/>
</dbReference>
<comment type="similarity">
    <text evidence="1">Belongs to the short-chain dehydrogenases/reductases (SDR) family.</text>
</comment>
<dbReference type="NCBIfam" id="NF004202">
    <property type="entry name" value="PRK05653.2-2"/>
    <property type="match status" value="1"/>
</dbReference>
<evidence type="ECO:0000313" key="4">
    <source>
        <dbReference type="Proteomes" id="UP001413721"/>
    </source>
</evidence>
<dbReference type="SUPFAM" id="SSF51735">
    <property type="entry name" value="NAD(P)-binding Rossmann-fold domains"/>
    <property type="match status" value="1"/>
</dbReference>
<dbReference type="Pfam" id="PF13561">
    <property type="entry name" value="adh_short_C2"/>
    <property type="match status" value="1"/>
</dbReference>